<keyword evidence="2" id="KW-0479">Metal-binding</keyword>
<dbReference type="CDD" id="cd21552">
    <property type="entry name" value="VEFS-box_ctSUZ12-like"/>
    <property type="match status" value="1"/>
</dbReference>
<dbReference type="OrthoDB" id="166746at2759"/>
<evidence type="ECO:0000256" key="6">
    <source>
        <dbReference type="ARBA" id="ARBA00023163"/>
    </source>
</evidence>
<keyword evidence="9" id="KW-1185">Reference proteome</keyword>
<accession>A0A1U7LQB6</accession>
<dbReference type="AlphaFoldDB" id="A0A1U7LQB6"/>
<evidence type="ECO:0000256" key="1">
    <source>
        <dbReference type="ARBA" id="ARBA00007416"/>
    </source>
</evidence>
<dbReference type="STRING" id="1198029.A0A1U7LQB6"/>
<dbReference type="EMBL" id="LXFE01000595">
    <property type="protein sequence ID" value="OLL24855.1"/>
    <property type="molecule type" value="Genomic_DNA"/>
</dbReference>
<dbReference type="PANTHER" id="PTHR22597:SF0">
    <property type="entry name" value="POLYCOMB PROTEIN SUZ12"/>
    <property type="match status" value="1"/>
</dbReference>
<comment type="caution">
    <text evidence="8">The sequence shown here is derived from an EMBL/GenBank/DDBJ whole genome shotgun (WGS) entry which is preliminary data.</text>
</comment>
<evidence type="ECO:0000256" key="2">
    <source>
        <dbReference type="ARBA" id="ARBA00022723"/>
    </source>
</evidence>
<evidence type="ECO:0000256" key="3">
    <source>
        <dbReference type="ARBA" id="ARBA00022771"/>
    </source>
</evidence>
<reference evidence="8 9" key="1">
    <citation type="submission" date="2016-04" db="EMBL/GenBank/DDBJ databases">
        <title>Evolutionary innovation and constraint leading to complex multicellularity in the Ascomycota.</title>
        <authorList>
            <person name="Cisse O."/>
            <person name="Nguyen A."/>
            <person name="Hewitt D.A."/>
            <person name="Jedd G."/>
            <person name="Stajich J.E."/>
        </authorList>
    </citation>
    <scope>NUCLEOTIDE SEQUENCE [LARGE SCALE GENOMIC DNA]</scope>
    <source>
        <strain evidence="8 9">DAH-3</strain>
    </source>
</reference>
<evidence type="ECO:0000256" key="5">
    <source>
        <dbReference type="ARBA" id="ARBA00023015"/>
    </source>
</evidence>
<evidence type="ECO:0000259" key="7">
    <source>
        <dbReference type="Pfam" id="PF09733"/>
    </source>
</evidence>
<protein>
    <submittedName>
        <fullName evidence="8">Polycomb protein Su(Z)12</fullName>
    </submittedName>
</protein>
<feature type="domain" description="Polycomb protein VEFS-Box" evidence="7">
    <location>
        <begin position="256"/>
        <end position="365"/>
    </location>
</feature>
<keyword evidence="3" id="KW-0863">Zinc-finger</keyword>
<name>A0A1U7LQB6_NEOID</name>
<organism evidence="8 9">
    <name type="scientific">Neolecta irregularis (strain DAH-3)</name>
    <dbReference type="NCBI Taxonomy" id="1198029"/>
    <lineage>
        <taxon>Eukaryota</taxon>
        <taxon>Fungi</taxon>
        <taxon>Dikarya</taxon>
        <taxon>Ascomycota</taxon>
        <taxon>Taphrinomycotina</taxon>
        <taxon>Neolectales</taxon>
        <taxon>Neolectaceae</taxon>
        <taxon>Neolecta</taxon>
    </lineage>
</organism>
<proteinExistence type="inferred from homology"/>
<dbReference type="InterPro" id="IPR019135">
    <property type="entry name" value="Polycomb_protein_VEFS-Box"/>
</dbReference>
<evidence type="ECO:0000256" key="4">
    <source>
        <dbReference type="ARBA" id="ARBA00022833"/>
    </source>
</evidence>
<keyword evidence="6" id="KW-0804">Transcription</keyword>
<comment type="similarity">
    <text evidence="1">Belongs to the VEFS (VRN2-EMF2-FIS2-SU(Z)12) family.</text>
</comment>
<evidence type="ECO:0000313" key="8">
    <source>
        <dbReference type="EMBL" id="OLL24855.1"/>
    </source>
</evidence>
<dbReference type="GO" id="GO:0016586">
    <property type="term" value="C:RSC-type complex"/>
    <property type="evidence" value="ECO:0007669"/>
    <property type="project" value="TreeGrafter"/>
</dbReference>
<evidence type="ECO:0000313" key="9">
    <source>
        <dbReference type="Proteomes" id="UP000186594"/>
    </source>
</evidence>
<dbReference type="Pfam" id="PF09733">
    <property type="entry name" value="VEFS-Box"/>
    <property type="match status" value="1"/>
</dbReference>
<keyword evidence="5" id="KW-0805">Transcription regulation</keyword>
<dbReference type="GO" id="GO:0031490">
    <property type="term" value="F:chromatin DNA binding"/>
    <property type="evidence" value="ECO:0007669"/>
    <property type="project" value="TreeGrafter"/>
</dbReference>
<dbReference type="GO" id="GO:0008270">
    <property type="term" value="F:zinc ion binding"/>
    <property type="evidence" value="ECO:0007669"/>
    <property type="project" value="UniProtKB-KW"/>
</dbReference>
<dbReference type="Proteomes" id="UP000186594">
    <property type="component" value="Unassembled WGS sequence"/>
</dbReference>
<dbReference type="PANTHER" id="PTHR22597">
    <property type="entry name" value="POLYCOMB GROUP PROTEIN"/>
    <property type="match status" value="1"/>
</dbReference>
<keyword evidence="4" id="KW-0862">Zinc</keyword>
<sequence length="384" mass="45520">MVDLQYSRFQQPPQFTPFLDYATYIYFFPLEGHEWLIINVDSPELSVVKRPAELFCEEVTRDFELKQIITRLDDQQNSTLVDLQANRFQRCSVLLNEGEEWVSPKLYVTITASWSKRLQLEIKHSQPRKALSPPSSLTTSWVRWHFGQDKIQQVQGFRCPVCVGRDYATVEIMEKHFNQCHDYFKARALWTKSRDIIDIHVDIDGEYMEKRASQNAPDPRVFSFTKKHKILRMSNRVSNAIIPKKRRIKTVPLVGSFYDSRTRRKFRPGEQVEESEDEIDMNWYIRKQNEELDDFSDVIQSEKDFMKLWTSFISLINPRSNQALAECLIRFCQEKREHITSHMFHVDILMMVMNLVDHRRIDPETVFQIGQLLEPYQTALEVVK</sequence>
<gene>
    <name evidence="8" type="ORF">NEOLI_002852</name>
</gene>